<dbReference type="InterPro" id="IPR045863">
    <property type="entry name" value="CorA_TM1_TM2"/>
</dbReference>
<evidence type="ECO:0000256" key="3">
    <source>
        <dbReference type="ARBA" id="ARBA00022448"/>
    </source>
</evidence>
<dbReference type="Gene3D" id="1.20.58.340">
    <property type="entry name" value="Magnesium transport protein CorA, transmembrane region"/>
    <property type="match status" value="2"/>
</dbReference>
<evidence type="ECO:0000256" key="5">
    <source>
        <dbReference type="ARBA" id="ARBA00022692"/>
    </source>
</evidence>
<evidence type="ECO:0000256" key="2">
    <source>
        <dbReference type="ARBA" id="ARBA00009765"/>
    </source>
</evidence>
<comment type="similarity">
    <text evidence="2">Belongs to the CorA metal ion transporter (MIT) (TC 1.A.35) family.</text>
</comment>
<dbReference type="GO" id="GO:0000287">
    <property type="term" value="F:magnesium ion binding"/>
    <property type="evidence" value="ECO:0007669"/>
    <property type="project" value="TreeGrafter"/>
</dbReference>
<name>A0A4R2RA40_9PSEU</name>
<reference evidence="9 10" key="1">
    <citation type="submission" date="2019-03" db="EMBL/GenBank/DDBJ databases">
        <title>Genomic Encyclopedia of Type Strains, Phase IV (KMG-IV): sequencing the most valuable type-strain genomes for metagenomic binning, comparative biology and taxonomic classification.</title>
        <authorList>
            <person name="Goeker M."/>
        </authorList>
    </citation>
    <scope>NUCLEOTIDE SEQUENCE [LARGE SCALE GENOMIC DNA]</scope>
    <source>
        <strain evidence="9 10">DSM 45765</strain>
    </source>
</reference>
<evidence type="ECO:0000313" key="10">
    <source>
        <dbReference type="Proteomes" id="UP000294911"/>
    </source>
</evidence>
<evidence type="ECO:0000313" key="9">
    <source>
        <dbReference type="EMBL" id="TCP56561.1"/>
    </source>
</evidence>
<dbReference type="PANTHER" id="PTHR46494:SF1">
    <property type="entry name" value="CORA FAMILY METAL ION TRANSPORTER (EUROFUNG)"/>
    <property type="match status" value="1"/>
</dbReference>
<dbReference type="InterPro" id="IPR045861">
    <property type="entry name" value="CorA_cytoplasmic_dom"/>
</dbReference>
<dbReference type="Proteomes" id="UP000294911">
    <property type="component" value="Unassembled WGS sequence"/>
</dbReference>
<dbReference type="Gene3D" id="3.30.460.20">
    <property type="entry name" value="CorA soluble domain-like"/>
    <property type="match status" value="1"/>
</dbReference>
<dbReference type="EMBL" id="SLXQ01000001">
    <property type="protein sequence ID" value="TCP56561.1"/>
    <property type="molecule type" value="Genomic_DNA"/>
</dbReference>
<evidence type="ECO:0000256" key="1">
    <source>
        <dbReference type="ARBA" id="ARBA00004651"/>
    </source>
</evidence>
<evidence type="ECO:0000256" key="8">
    <source>
        <dbReference type="SAM" id="Phobius"/>
    </source>
</evidence>
<dbReference type="InterPro" id="IPR002523">
    <property type="entry name" value="MgTranspt_CorA/ZnTranspt_ZntB"/>
</dbReference>
<dbReference type="GO" id="GO:0005886">
    <property type="term" value="C:plasma membrane"/>
    <property type="evidence" value="ECO:0007669"/>
    <property type="project" value="UniProtKB-SubCell"/>
</dbReference>
<protein>
    <submittedName>
        <fullName evidence="9">Magnesium transporter</fullName>
    </submittedName>
</protein>
<gene>
    <name evidence="9" type="ORF">EV191_101504</name>
</gene>
<keyword evidence="10" id="KW-1185">Reference proteome</keyword>
<evidence type="ECO:0000256" key="4">
    <source>
        <dbReference type="ARBA" id="ARBA00022475"/>
    </source>
</evidence>
<keyword evidence="7 8" id="KW-0472">Membrane</keyword>
<proteinExistence type="inferred from homology"/>
<keyword evidence="5 8" id="KW-0812">Transmembrane</keyword>
<dbReference type="GO" id="GO:0015095">
    <property type="term" value="F:magnesium ion transmembrane transporter activity"/>
    <property type="evidence" value="ECO:0007669"/>
    <property type="project" value="TreeGrafter"/>
</dbReference>
<keyword evidence="3" id="KW-0813">Transport</keyword>
<organism evidence="9 10">
    <name type="scientific">Tamaricihabitans halophyticus</name>
    <dbReference type="NCBI Taxonomy" id="1262583"/>
    <lineage>
        <taxon>Bacteria</taxon>
        <taxon>Bacillati</taxon>
        <taxon>Actinomycetota</taxon>
        <taxon>Actinomycetes</taxon>
        <taxon>Pseudonocardiales</taxon>
        <taxon>Pseudonocardiaceae</taxon>
        <taxon>Tamaricihabitans</taxon>
    </lineage>
</organism>
<dbReference type="PANTHER" id="PTHR46494">
    <property type="entry name" value="CORA FAMILY METAL ION TRANSPORTER (EUROFUNG)"/>
    <property type="match status" value="1"/>
</dbReference>
<evidence type="ECO:0000256" key="6">
    <source>
        <dbReference type="ARBA" id="ARBA00022989"/>
    </source>
</evidence>
<feature type="transmembrane region" description="Helical" evidence="8">
    <location>
        <begin position="316"/>
        <end position="336"/>
    </location>
</feature>
<dbReference type="GO" id="GO:0050897">
    <property type="term" value="F:cobalt ion binding"/>
    <property type="evidence" value="ECO:0007669"/>
    <property type="project" value="TreeGrafter"/>
</dbReference>
<dbReference type="Pfam" id="PF01544">
    <property type="entry name" value="CorA"/>
    <property type="match status" value="1"/>
</dbReference>
<comment type="caution">
    <text evidence="9">The sequence shown here is derived from an EMBL/GenBank/DDBJ whole genome shotgun (WGS) entry which is preliminary data.</text>
</comment>
<sequence>MHEYRRQPLLLAIVLSSRMYRDGTLRDSDFPLDTALRYLRDERAVVWLDLPPSAAAELRKVSAELDLHRLAVEDALGAHQRPKLERYDTHAFLVTYGMTADPATSQLTATELSVFITERALITVRQNDNLDAGEFGERWDTTPELAGSGVAFLLHGVLDYVVDQQLAAVQELDTRIEELEDLVFTEHADNTAVQRRWLRLRKSVSRARRILLPMREALTSLLRREHTVFDGSGQTDSQLLPFFQDVYDHVVHAAELSESLREHVTTIREAQLNVQSNRLNTIMKKVTSWAAIIAVPTGITGFYGMNVPYPGFQATFGFWTALVAIVLLPILLYTLFKGRDWL</sequence>
<dbReference type="SUPFAM" id="SSF144083">
    <property type="entry name" value="Magnesium transport protein CorA, transmembrane region"/>
    <property type="match status" value="1"/>
</dbReference>
<keyword evidence="4" id="KW-1003">Cell membrane</keyword>
<comment type="subcellular location">
    <subcellularLocation>
        <location evidence="1">Cell membrane</location>
        <topology evidence="1">Multi-pass membrane protein</topology>
    </subcellularLocation>
</comment>
<dbReference type="SUPFAM" id="SSF143865">
    <property type="entry name" value="CorA soluble domain-like"/>
    <property type="match status" value="1"/>
</dbReference>
<evidence type="ECO:0000256" key="7">
    <source>
        <dbReference type="ARBA" id="ARBA00023136"/>
    </source>
</evidence>
<dbReference type="AlphaFoldDB" id="A0A4R2RA40"/>
<accession>A0A4R2RA40</accession>
<feature type="transmembrane region" description="Helical" evidence="8">
    <location>
        <begin position="286"/>
        <end position="304"/>
    </location>
</feature>
<dbReference type="CDD" id="cd12822">
    <property type="entry name" value="TmCorA-like"/>
    <property type="match status" value="1"/>
</dbReference>
<keyword evidence="6 8" id="KW-1133">Transmembrane helix</keyword>
<dbReference type="GO" id="GO:0015087">
    <property type="term" value="F:cobalt ion transmembrane transporter activity"/>
    <property type="evidence" value="ECO:0007669"/>
    <property type="project" value="TreeGrafter"/>
</dbReference>